<dbReference type="WBParaSite" id="L893_g21008.t1">
    <property type="protein sequence ID" value="L893_g21008.t1"/>
    <property type="gene ID" value="L893_g21008"/>
</dbReference>
<evidence type="ECO:0000313" key="2">
    <source>
        <dbReference type="WBParaSite" id="L893_g21008.t1"/>
    </source>
</evidence>
<keyword evidence="1" id="KW-1185">Reference proteome</keyword>
<organism evidence="1 2">
    <name type="scientific">Steinernema glaseri</name>
    <dbReference type="NCBI Taxonomy" id="37863"/>
    <lineage>
        <taxon>Eukaryota</taxon>
        <taxon>Metazoa</taxon>
        <taxon>Ecdysozoa</taxon>
        <taxon>Nematoda</taxon>
        <taxon>Chromadorea</taxon>
        <taxon>Rhabditida</taxon>
        <taxon>Tylenchina</taxon>
        <taxon>Panagrolaimomorpha</taxon>
        <taxon>Strongyloidoidea</taxon>
        <taxon>Steinernematidae</taxon>
        <taxon>Steinernema</taxon>
    </lineage>
</organism>
<dbReference type="AlphaFoldDB" id="A0A1I7YZ74"/>
<accession>A0A1I7YZ74</accession>
<dbReference type="Proteomes" id="UP000095287">
    <property type="component" value="Unplaced"/>
</dbReference>
<reference evidence="2" key="1">
    <citation type="submission" date="2016-11" db="UniProtKB">
        <authorList>
            <consortium name="WormBaseParasite"/>
        </authorList>
    </citation>
    <scope>IDENTIFICATION</scope>
</reference>
<protein>
    <submittedName>
        <fullName evidence="2">Toxin YoeB</fullName>
    </submittedName>
</protein>
<evidence type="ECO:0000313" key="1">
    <source>
        <dbReference type="Proteomes" id="UP000095287"/>
    </source>
</evidence>
<name>A0A1I7YZ74_9BILA</name>
<sequence length="102" mass="12039">MRVKNEFYTKKRLDSLISDWKKGNGETLVNGLTKMQIEMRQHWNRDWPATPQHSHPLGNTRCLIVQKYTYNGRSLERISILPIDPENVEDWNLELLFGSLQV</sequence>
<proteinExistence type="predicted"/>